<evidence type="ECO:0000256" key="1">
    <source>
        <dbReference type="SAM" id="MobiDB-lite"/>
    </source>
</evidence>
<accession>A0AAQ3EU54</accession>
<proteinExistence type="predicted"/>
<dbReference type="RefSeq" id="WP_283010035.1">
    <property type="nucleotide sequence ID" value="NZ_CP125292.1"/>
</dbReference>
<gene>
    <name evidence="2" type="ORF">QL281_04875</name>
</gene>
<protein>
    <submittedName>
        <fullName evidence="2">Uncharacterized protein</fullName>
    </submittedName>
</protein>
<dbReference type="Proteomes" id="UP001229422">
    <property type="component" value="Chromosome"/>
</dbReference>
<evidence type="ECO:0000313" key="2">
    <source>
        <dbReference type="EMBL" id="WHM22414.1"/>
    </source>
</evidence>
<sequence>MNLEHPIITEINRYGYPKEYLQYDRDREEDEEVSKKSPHGNVD</sequence>
<name>A0AAQ3EU54_BACIU</name>
<dbReference type="AlphaFoldDB" id="A0AAQ3EU54"/>
<evidence type="ECO:0000313" key="3">
    <source>
        <dbReference type="Proteomes" id="UP001229422"/>
    </source>
</evidence>
<organism evidence="2 3">
    <name type="scientific">Bacillus subtilis</name>
    <dbReference type="NCBI Taxonomy" id="1423"/>
    <lineage>
        <taxon>Bacteria</taxon>
        <taxon>Bacillati</taxon>
        <taxon>Bacillota</taxon>
        <taxon>Bacilli</taxon>
        <taxon>Bacillales</taxon>
        <taxon>Bacillaceae</taxon>
        <taxon>Bacillus</taxon>
    </lineage>
</organism>
<feature type="region of interest" description="Disordered" evidence="1">
    <location>
        <begin position="23"/>
        <end position="43"/>
    </location>
</feature>
<reference evidence="2" key="1">
    <citation type="submission" date="2023-05" db="EMBL/GenBank/DDBJ databases">
        <title>Complete genome sequence of Bacillus subtilis SRCM117797 isolated from Soybean paste.</title>
        <authorList>
            <person name="Abraha H.B."/>
            <person name="Kim K.-P."/>
            <person name="Ryu M.-S."/>
            <person name="Jeong D.-Y."/>
        </authorList>
    </citation>
    <scope>NUCLEOTIDE SEQUENCE</scope>
    <source>
        <strain evidence="2">SRCM117797</strain>
    </source>
</reference>
<dbReference type="EMBL" id="CP125292">
    <property type="protein sequence ID" value="WHM22414.1"/>
    <property type="molecule type" value="Genomic_DNA"/>
</dbReference>